<accession>A0A250WTJ9</accession>
<evidence type="ECO:0000256" key="1">
    <source>
        <dbReference type="SAM" id="Phobius"/>
    </source>
</evidence>
<dbReference type="AlphaFoldDB" id="A0A250WTJ9"/>
<feature type="transmembrane region" description="Helical" evidence="1">
    <location>
        <begin position="79"/>
        <end position="103"/>
    </location>
</feature>
<name>A0A250WTJ9_9CHLO</name>
<dbReference type="EMBL" id="BEGY01000005">
    <property type="protein sequence ID" value="GAX73860.1"/>
    <property type="molecule type" value="Genomic_DNA"/>
</dbReference>
<proteinExistence type="predicted"/>
<comment type="caution">
    <text evidence="2">The sequence shown here is derived from an EMBL/GenBank/DDBJ whole genome shotgun (WGS) entry which is preliminary data.</text>
</comment>
<keyword evidence="1" id="KW-1133">Transmembrane helix</keyword>
<dbReference type="Proteomes" id="UP000232323">
    <property type="component" value="Unassembled WGS sequence"/>
</dbReference>
<gene>
    <name evidence="2" type="ORF">CEUSTIGMA_g1310.t1</name>
</gene>
<organism evidence="2 3">
    <name type="scientific">Chlamydomonas eustigma</name>
    <dbReference type="NCBI Taxonomy" id="1157962"/>
    <lineage>
        <taxon>Eukaryota</taxon>
        <taxon>Viridiplantae</taxon>
        <taxon>Chlorophyta</taxon>
        <taxon>core chlorophytes</taxon>
        <taxon>Chlorophyceae</taxon>
        <taxon>CS clade</taxon>
        <taxon>Chlamydomonadales</taxon>
        <taxon>Chlamydomonadaceae</taxon>
        <taxon>Chlamydomonas</taxon>
    </lineage>
</organism>
<protein>
    <submittedName>
        <fullName evidence="2">Uncharacterized protein</fullName>
    </submittedName>
</protein>
<keyword evidence="3" id="KW-1185">Reference proteome</keyword>
<keyword evidence="1" id="KW-0812">Transmembrane</keyword>
<feature type="transmembrane region" description="Helical" evidence="1">
    <location>
        <begin position="39"/>
        <end position="59"/>
    </location>
</feature>
<evidence type="ECO:0000313" key="2">
    <source>
        <dbReference type="EMBL" id="GAX73860.1"/>
    </source>
</evidence>
<reference evidence="2 3" key="1">
    <citation type="submission" date="2017-08" db="EMBL/GenBank/DDBJ databases">
        <title>Acidophilic green algal genome provides insights into adaptation to an acidic environment.</title>
        <authorList>
            <person name="Hirooka S."/>
            <person name="Hirose Y."/>
            <person name="Kanesaki Y."/>
            <person name="Higuchi S."/>
            <person name="Fujiwara T."/>
            <person name="Onuma R."/>
            <person name="Era A."/>
            <person name="Ohbayashi R."/>
            <person name="Uzuka A."/>
            <person name="Nozaki H."/>
            <person name="Yoshikawa H."/>
            <person name="Miyagishima S.Y."/>
        </authorList>
    </citation>
    <scope>NUCLEOTIDE SEQUENCE [LARGE SCALE GENOMIC DNA]</scope>
    <source>
        <strain evidence="2 3">NIES-2499</strain>
    </source>
</reference>
<sequence>MPHYIPDSSKLLLAQPIRSIGDYNIHPEIWKVLSSYRPLLHLLYVVGLVSSCICFTIVADCNFLSWTVTVRCVSGALMGAVIGTFLFYGIGIPIGALLAWCVLTRPARTGSSVRRLHDISVCYSPCIQCWRQLTCSMPAHTSQPLQGRRTAGSVDVVVGSYHGSGRMNPGDMMALPPPQGISYTSSTGSVAPCTSARTTSSMQEGVASTQAHEADTQYPFAGLQARDAAI</sequence>
<keyword evidence="1" id="KW-0472">Membrane</keyword>
<evidence type="ECO:0000313" key="3">
    <source>
        <dbReference type="Proteomes" id="UP000232323"/>
    </source>
</evidence>